<evidence type="ECO:0000313" key="2">
    <source>
        <dbReference type="Proteomes" id="UP001465755"/>
    </source>
</evidence>
<proteinExistence type="predicted"/>
<dbReference type="InterPro" id="IPR031568">
    <property type="entry name" value="Pet117"/>
</dbReference>
<dbReference type="Pfam" id="PF15786">
    <property type="entry name" value="PET117"/>
    <property type="match status" value="1"/>
</dbReference>
<gene>
    <name evidence="1" type="ORF">WJX73_007620</name>
</gene>
<dbReference type="EMBL" id="JALJOQ010000015">
    <property type="protein sequence ID" value="KAK9810651.1"/>
    <property type="molecule type" value="Genomic_DNA"/>
</dbReference>
<sequence length="89" mass="9741">MRFSGAAVTILVVTIVTAGGIRYIHEQQIEERRNLHKGVVRDQELYAARLRELKRLDAGSKGSRTGCFAAPGAQALHTQGLSQACAHKR</sequence>
<evidence type="ECO:0000313" key="1">
    <source>
        <dbReference type="EMBL" id="KAK9810651.1"/>
    </source>
</evidence>
<protein>
    <submittedName>
        <fullName evidence="1">Uncharacterized protein</fullName>
    </submittedName>
</protein>
<keyword evidence="2" id="KW-1185">Reference proteome</keyword>
<reference evidence="1 2" key="1">
    <citation type="journal article" date="2024" name="Nat. Commun.">
        <title>Phylogenomics reveals the evolutionary origins of lichenization in chlorophyte algae.</title>
        <authorList>
            <person name="Puginier C."/>
            <person name="Libourel C."/>
            <person name="Otte J."/>
            <person name="Skaloud P."/>
            <person name="Haon M."/>
            <person name="Grisel S."/>
            <person name="Petersen M."/>
            <person name="Berrin J.G."/>
            <person name="Delaux P.M."/>
            <person name="Dal Grande F."/>
            <person name="Keller J."/>
        </authorList>
    </citation>
    <scope>NUCLEOTIDE SEQUENCE [LARGE SCALE GENOMIC DNA]</scope>
    <source>
        <strain evidence="1 2">SAG 2036</strain>
    </source>
</reference>
<name>A0AAW1PMI0_9CHLO</name>
<dbReference type="AlphaFoldDB" id="A0AAW1PMI0"/>
<dbReference type="Proteomes" id="UP001465755">
    <property type="component" value="Unassembled WGS sequence"/>
</dbReference>
<comment type="caution">
    <text evidence="1">The sequence shown here is derived from an EMBL/GenBank/DDBJ whole genome shotgun (WGS) entry which is preliminary data.</text>
</comment>
<accession>A0AAW1PMI0</accession>
<organism evidence="1 2">
    <name type="scientific">Symbiochloris irregularis</name>
    <dbReference type="NCBI Taxonomy" id="706552"/>
    <lineage>
        <taxon>Eukaryota</taxon>
        <taxon>Viridiplantae</taxon>
        <taxon>Chlorophyta</taxon>
        <taxon>core chlorophytes</taxon>
        <taxon>Trebouxiophyceae</taxon>
        <taxon>Trebouxiales</taxon>
        <taxon>Trebouxiaceae</taxon>
        <taxon>Symbiochloris</taxon>
    </lineage>
</organism>